<name>A0ABD3SUR9_9LAMI</name>
<accession>A0ABD3SUR9</accession>
<dbReference type="PANTHER" id="PTHR14449:SF2">
    <property type="entry name" value="FANCONI ANEMIA GROUP F PROTEIN"/>
    <property type="match status" value="1"/>
</dbReference>
<protein>
    <submittedName>
        <fullName evidence="1">Uncharacterized protein</fullName>
    </submittedName>
</protein>
<evidence type="ECO:0000313" key="1">
    <source>
        <dbReference type="EMBL" id="KAL3828086.1"/>
    </source>
</evidence>
<gene>
    <name evidence="1" type="ORF">ACJIZ3_016888</name>
</gene>
<comment type="caution">
    <text evidence="1">The sequence shown here is derived from an EMBL/GenBank/DDBJ whole genome shotgun (WGS) entry which is preliminary data.</text>
</comment>
<proteinExistence type="predicted"/>
<dbReference type="Pfam" id="PF11107">
    <property type="entry name" value="FANCF"/>
    <property type="match status" value="1"/>
</dbReference>
<organism evidence="1 2">
    <name type="scientific">Penstemon smallii</name>
    <dbReference type="NCBI Taxonomy" id="265156"/>
    <lineage>
        <taxon>Eukaryota</taxon>
        <taxon>Viridiplantae</taxon>
        <taxon>Streptophyta</taxon>
        <taxon>Embryophyta</taxon>
        <taxon>Tracheophyta</taxon>
        <taxon>Spermatophyta</taxon>
        <taxon>Magnoliopsida</taxon>
        <taxon>eudicotyledons</taxon>
        <taxon>Gunneridae</taxon>
        <taxon>Pentapetalae</taxon>
        <taxon>asterids</taxon>
        <taxon>lamiids</taxon>
        <taxon>Lamiales</taxon>
        <taxon>Plantaginaceae</taxon>
        <taxon>Cheloneae</taxon>
        <taxon>Penstemon</taxon>
    </lineage>
</organism>
<sequence length="439" mass="49337">MGWSYPDISLEDLMKLIKAFIDMLLLASGYQSTGRLAYWDSNNIKKAFQWALFLQNVSKALTSSDEYRDCVKELDTALSELTSNPNFPLDIAPLSCIALGRAMNLLLKRLINTLPLRETHLKSVIAASIEMDPSELHMTDGDCVRLYLEKLTRKPLGGLNLNQSRVFLEGKNTSSPGAIPSRIQEDFIDGDLCLAVIQELGKRKLAVSCSSTVETGLEILLETIAQGVHHELGETSNAVRMKHSSSLIAEELPVESIVWSNWKTRSLSYMLDKRTIRLVSGASLIFSALKDHWNQIFERLNISVQSDDNLCEMIELLLLGCIANRWSALIEQLMLVSYESTTISRLYNEVFNLQPAKSRHLFLNEEKIVMDYLEVLLESHLTQLWKLSPVIAAVAIPSWSQLFRSYLLELEGQFRGISSATRCCSCITDGVGHRECKST</sequence>
<dbReference type="AlphaFoldDB" id="A0ABD3SUR9"/>
<evidence type="ECO:0000313" key="2">
    <source>
        <dbReference type="Proteomes" id="UP001634393"/>
    </source>
</evidence>
<dbReference type="Proteomes" id="UP001634393">
    <property type="component" value="Unassembled WGS sequence"/>
</dbReference>
<keyword evidence="2" id="KW-1185">Reference proteome</keyword>
<dbReference type="PANTHER" id="PTHR14449">
    <property type="entry name" value="FANCONI ANEMIA GROUP F PROTEIN FANCF"/>
    <property type="match status" value="1"/>
</dbReference>
<dbReference type="EMBL" id="JBJXBP010000005">
    <property type="protein sequence ID" value="KAL3828086.1"/>
    <property type="molecule type" value="Genomic_DNA"/>
</dbReference>
<reference evidence="1 2" key="1">
    <citation type="submission" date="2024-12" db="EMBL/GenBank/DDBJ databases">
        <title>The unique morphological basis and parallel evolutionary history of personate flowers in Penstemon.</title>
        <authorList>
            <person name="Depatie T.H."/>
            <person name="Wessinger C.A."/>
        </authorList>
    </citation>
    <scope>NUCLEOTIDE SEQUENCE [LARGE SCALE GENOMIC DNA]</scope>
    <source>
        <strain evidence="1">WTNN_2</strain>
        <tissue evidence="1">Leaf</tissue>
    </source>
</reference>
<dbReference type="InterPro" id="IPR035428">
    <property type="entry name" value="FANCF"/>
</dbReference>